<dbReference type="EMBL" id="CP071517">
    <property type="protein sequence ID" value="QSX76693.1"/>
    <property type="molecule type" value="Genomic_DNA"/>
</dbReference>
<organism evidence="5 6">
    <name type="scientific">Lysobacter arenosi</name>
    <dbReference type="NCBI Taxonomy" id="2795387"/>
    <lineage>
        <taxon>Bacteria</taxon>
        <taxon>Pseudomonadati</taxon>
        <taxon>Pseudomonadota</taxon>
        <taxon>Gammaproteobacteria</taxon>
        <taxon>Lysobacterales</taxon>
        <taxon>Lysobacteraceae</taxon>
        <taxon>Lysobacter</taxon>
    </lineage>
</organism>
<proteinExistence type="inferred from homology"/>
<dbReference type="PANTHER" id="PTHR38100:SF1">
    <property type="entry name" value="HIGH FREQUENCY LYSOGENIZATION PROTEIN HFLD"/>
    <property type="match status" value="1"/>
</dbReference>
<dbReference type="NCBIfam" id="NF001246">
    <property type="entry name" value="PRK00218.1-2"/>
    <property type="match status" value="1"/>
</dbReference>
<reference evidence="5 6" key="1">
    <citation type="submission" date="2021-02" db="EMBL/GenBank/DDBJ databases">
        <title>Lysobacter arenosi sp. nov., isolated from soil of gangwondo yeongwol, south Korea.</title>
        <authorList>
            <person name="Kim K.R."/>
            <person name="Kim K.H."/>
            <person name="Jeon C.O."/>
        </authorList>
    </citation>
    <scope>NUCLEOTIDE SEQUENCE [LARGE SCALE GENOMIC DNA]</scope>
    <source>
        <strain evidence="5 6">R7</strain>
    </source>
</reference>
<comment type="subcellular location">
    <subcellularLocation>
        <location evidence="4">Cytoplasm</location>
    </subcellularLocation>
    <subcellularLocation>
        <location evidence="4">Cell membrane</location>
        <topology evidence="4">Peripheral membrane protein</topology>
        <orientation evidence="4">Cytoplasmic side</orientation>
    </subcellularLocation>
</comment>
<gene>
    <name evidence="4 5" type="primary">hflD</name>
    <name evidence="5" type="ORF">HIV01_004465</name>
</gene>
<evidence type="ECO:0000313" key="5">
    <source>
        <dbReference type="EMBL" id="QSX76693.1"/>
    </source>
</evidence>
<evidence type="ECO:0000256" key="2">
    <source>
        <dbReference type="ARBA" id="ARBA00022490"/>
    </source>
</evidence>
<dbReference type="InterPro" id="IPR007451">
    <property type="entry name" value="HflD"/>
</dbReference>
<dbReference type="PANTHER" id="PTHR38100">
    <property type="entry name" value="HIGH FREQUENCY LYSOGENIZATION PROTEIN HFLD"/>
    <property type="match status" value="1"/>
</dbReference>
<keyword evidence="6" id="KW-1185">Reference proteome</keyword>
<dbReference type="HAMAP" id="MF_00695">
    <property type="entry name" value="HflD_protein"/>
    <property type="match status" value="1"/>
</dbReference>
<evidence type="ECO:0000256" key="1">
    <source>
        <dbReference type="ARBA" id="ARBA00022475"/>
    </source>
</evidence>
<protein>
    <recommendedName>
        <fullName evidence="4">High frequency lysogenization protein HflD homolog</fullName>
    </recommendedName>
</protein>
<dbReference type="Gene3D" id="1.10.3890.10">
    <property type="entry name" value="HflD-like"/>
    <property type="match status" value="1"/>
</dbReference>
<evidence type="ECO:0000256" key="3">
    <source>
        <dbReference type="ARBA" id="ARBA00023136"/>
    </source>
</evidence>
<dbReference type="SUPFAM" id="SSF101322">
    <property type="entry name" value="YcfC-like"/>
    <property type="match status" value="1"/>
</dbReference>
<keyword evidence="2 4" id="KW-0963">Cytoplasm</keyword>
<comment type="similarity">
    <text evidence="4">Belongs to the HflD family.</text>
</comment>
<evidence type="ECO:0000256" key="4">
    <source>
        <dbReference type="HAMAP-Rule" id="MF_00695"/>
    </source>
</evidence>
<evidence type="ECO:0000313" key="6">
    <source>
        <dbReference type="Proteomes" id="UP000663400"/>
    </source>
</evidence>
<keyword evidence="1 4" id="KW-1003">Cell membrane</keyword>
<sequence length="254" mass="27356">MSTRVLALAGLVQALAQVRRVADTGQANAAILGTAMDSVFRIDSPSPAAIYGGIEAVRPGLTLLRDYFSNQQRDEQLPRLVLAVLQLERRFVRDDDMAQRVQAGIRAQAGNAERSGSTHPDVMTALGSLYAETLSHLRPRVLVQGNPHYLGQATVVAEVRAILLAAVRSAVLWRQCGGSLWDFLLRRRELLAAVKDHLGLSNAPPWPARQADGGNAPPLCPQAQHTAAINASASIQRSVCSTRSVPLCVFMLSP</sequence>
<dbReference type="Pfam" id="PF04356">
    <property type="entry name" value="DUF489"/>
    <property type="match status" value="1"/>
</dbReference>
<dbReference type="InterPro" id="IPR035932">
    <property type="entry name" value="HflD-like_sf"/>
</dbReference>
<keyword evidence="3 4" id="KW-0472">Membrane</keyword>
<accession>A0ABX7RGP3</accession>
<dbReference type="Proteomes" id="UP000663400">
    <property type="component" value="Chromosome"/>
</dbReference>
<name>A0ABX7RGP3_9GAMM</name>